<name>A0A1Y6L943_ZYMTR</name>
<dbReference type="Proteomes" id="UP000215453">
    <property type="component" value="Chromosome 1"/>
</dbReference>
<accession>A0A1Y6L943</accession>
<evidence type="ECO:0000256" key="1">
    <source>
        <dbReference type="SAM" id="MobiDB-lite"/>
    </source>
</evidence>
<dbReference type="EMBL" id="LT882676">
    <property type="protein sequence ID" value="SMY19780.1"/>
    <property type="molecule type" value="Genomic_DNA"/>
</dbReference>
<gene>
    <name evidence="2" type="ORF">ZT1A5_G1215</name>
</gene>
<evidence type="ECO:0000313" key="3">
    <source>
        <dbReference type="Proteomes" id="UP000215453"/>
    </source>
</evidence>
<reference evidence="2 3" key="1">
    <citation type="submission" date="2016-10" db="EMBL/GenBank/DDBJ databases">
        <authorList>
            <person name="Varghese N."/>
        </authorList>
    </citation>
    <scope>NUCLEOTIDE SEQUENCE [LARGE SCALE GENOMIC DNA]</scope>
</reference>
<evidence type="ECO:0008006" key="4">
    <source>
        <dbReference type="Google" id="ProtNLM"/>
    </source>
</evidence>
<protein>
    <recommendedName>
        <fullName evidence="4">BTB domain-containing protein</fullName>
    </recommendedName>
</protein>
<feature type="region of interest" description="Disordered" evidence="1">
    <location>
        <begin position="10"/>
        <end position="34"/>
    </location>
</feature>
<organism evidence="2 3">
    <name type="scientific">Zymoseptoria tritici ST99CH_1A5</name>
    <dbReference type="NCBI Taxonomy" id="1276529"/>
    <lineage>
        <taxon>Eukaryota</taxon>
        <taxon>Fungi</taxon>
        <taxon>Dikarya</taxon>
        <taxon>Ascomycota</taxon>
        <taxon>Pezizomycotina</taxon>
        <taxon>Dothideomycetes</taxon>
        <taxon>Dothideomycetidae</taxon>
        <taxon>Mycosphaerellales</taxon>
        <taxon>Mycosphaerellaceae</taxon>
        <taxon>Zymoseptoria</taxon>
    </lineage>
</organism>
<proteinExistence type="predicted"/>
<dbReference type="AlphaFoldDB" id="A0A1Y6L943"/>
<evidence type="ECO:0000313" key="2">
    <source>
        <dbReference type="EMBL" id="SMY19780.1"/>
    </source>
</evidence>
<sequence>MPVFSKIRKRLRSTRTTEGRRTISRGPVPPFSLDPTSPIIAISCTTLDPSNPHEHPPIHIHACLLTSMSKRLRGLVQACEDQGLALGMQWLELDVPFQGTMILARWLYGMGIASTERASEDKLVDFVKAYSVSEKLQVPAFGNAVIDAAFELLQEAKEFRVVRKAMEEVSKHCRENSRLRDLINDWIVWGEYTWVAEEDALNDWIDDEQINRGLVKAFLWQKKGRIAKGLKKVSRLDGRLYHTALW</sequence>